<organism evidence="2 3">
    <name type="scientific">Trichomonascus ciferrii</name>
    <dbReference type="NCBI Taxonomy" id="44093"/>
    <lineage>
        <taxon>Eukaryota</taxon>
        <taxon>Fungi</taxon>
        <taxon>Dikarya</taxon>
        <taxon>Ascomycota</taxon>
        <taxon>Saccharomycotina</taxon>
        <taxon>Dipodascomycetes</taxon>
        <taxon>Dipodascales</taxon>
        <taxon>Trichomonascaceae</taxon>
        <taxon>Trichomonascus</taxon>
        <taxon>Trichomonascus ciferrii complex</taxon>
    </lineage>
</organism>
<evidence type="ECO:0000313" key="3">
    <source>
        <dbReference type="Proteomes" id="UP000761534"/>
    </source>
</evidence>
<dbReference type="GO" id="GO:0006914">
    <property type="term" value="P:autophagy"/>
    <property type="evidence" value="ECO:0007669"/>
    <property type="project" value="InterPro"/>
</dbReference>
<dbReference type="PANTHER" id="PTHR13268:SF0">
    <property type="entry name" value="BCAS3 MICROTUBULE ASSOCIATED CELL MIGRATION FACTOR"/>
    <property type="match status" value="1"/>
</dbReference>
<evidence type="ECO:0000256" key="1">
    <source>
        <dbReference type="SAM" id="MobiDB-lite"/>
    </source>
</evidence>
<dbReference type="SUPFAM" id="SSF50978">
    <property type="entry name" value="WD40 repeat-like"/>
    <property type="match status" value="1"/>
</dbReference>
<proteinExistence type="predicted"/>
<dbReference type="PANTHER" id="PTHR13268">
    <property type="entry name" value="BREAST CARCINOMA AMPLIFIED SEQUENCE 3"/>
    <property type="match status" value="1"/>
</dbReference>
<evidence type="ECO:0000313" key="2">
    <source>
        <dbReference type="EMBL" id="KAA8897392.1"/>
    </source>
</evidence>
<keyword evidence="3" id="KW-1185">Reference proteome</keyword>
<dbReference type="AlphaFoldDB" id="A0A642UE22"/>
<dbReference type="EMBL" id="SWFS01000566">
    <property type="protein sequence ID" value="KAA8897392.1"/>
    <property type="molecule type" value="Genomic_DNA"/>
</dbReference>
<accession>A0A642UE22</accession>
<feature type="region of interest" description="Disordered" evidence="1">
    <location>
        <begin position="498"/>
        <end position="517"/>
    </location>
</feature>
<dbReference type="InterPro" id="IPR045142">
    <property type="entry name" value="BCAS3-like"/>
</dbReference>
<dbReference type="GO" id="GO:0042594">
    <property type="term" value="P:response to starvation"/>
    <property type="evidence" value="ECO:0007669"/>
    <property type="project" value="TreeGrafter"/>
</dbReference>
<dbReference type="GO" id="GO:0005737">
    <property type="term" value="C:cytoplasm"/>
    <property type="evidence" value="ECO:0007669"/>
    <property type="project" value="TreeGrafter"/>
</dbReference>
<feature type="region of interest" description="Disordered" evidence="1">
    <location>
        <begin position="630"/>
        <end position="681"/>
    </location>
</feature>
<feature type="compositionally biased region" description="Polar residues" evidence="1">
    <location>
        <begin position="633"/>
        <end position="650"/>
    </location>
</feature>
<evidence type="ECO:0008006" key="4">
    <source>
        <dbReference type="Google" id="ProtNLM"/>
    </source>
</evidence>
<reference evidence="2" key="1">
    <citation type="journal article" date="2019" name="G3 (Bethesda)">
        <title>Genome Assemblies of Two Rare Opportunistic Yeast Pathogens: Diutina rugosa (syn. Candida rugosa) and Trichomonascus ciferrii (syn. Candida ciferrii).</title>
        <authorList>
            <person name="Mixao V."/>
            <person name="Saus E."/>
            <person name="Hansen A.P."/>
            <person name="Lass-Florl C."/>
            <person name="Gabaldon T."/>
        </authorList>
    </citation>
    <scope>NUCLEOTIDE SEQUENCE</scope>
    <source>
        <strain evidence="2">CBS 4856</strain>
    </source>
</reference>
<dbReference type="OrthoDB" id="4089169at2759"/>
<dbReference type="VEuPathDB" id="FungiDB:TRICI_006736"/>
<dbReference type="Proteomes" id="UP000761534">
    <property type="component" value="Unassembled WGS sequence"/>
</dbReference>
<sequence>MMFQGQHFLATATEWTKKRIFSNVEENSPPPVSSFHGSTPASQQHPEWSHPHGPLPNITFGPNGEAVIAYFSCVQVWKFARGVFSFAGSTHDVEGKVVDATIINADRVLIQVLRRNSTVLEIHELNEKPSYVSTLVLPPSGSGPSPYKILCPPGCDYLCVVAANGSISLFSLADYHCLPLTGLETESSSTDGNPLLDICGRWLVYAPKLPSSNKTPLKLPPSGPLYERIMENVSSTAAAGLKSLSDAGVAGLKHYFKLDENEGGGDIGSNGHHLMHDNNNGGSSNGGSGSGSSIINRGILNSLLFNDSTSTTIQIIDIPTETTICSFTPLYGLSHLSVSPYDAVLATVSSKGDHVYTYDLSFLPSEVSVVGRYVRGKLPAKVSRVLWDNHGGLGIITSEKGSLHWFDKRRSLDSSNKVWKLSGWGIEDGAVIGRKDDEEPLEPTLETNGTNNDTLTPPVIPVKILLLKQNQVMLSDPGTGNCIWKYDLPLSAIDEANDEEVHEDTDDKQSNGITKNPAKSVADPLSFYEMETCLPYPYIHTDRRVILSVFATDDQGYEQFDCSVVKTDEGSIEYPRLSSIGARINRTTIDFGRACGQAKFSPDIVGSNGPEEEDEEIRKAMESMVLLKDDNHSVGTATSKETMTNQQASTPRPRKDSSEEPLEPNNLSESLFLENTKPIRD</sequence>
<feature type="region of interest" description="Disordered" evidence="1">
    <location>
        <begin position="26"/>
        <end position="56"/>
    </location>
</feature>
<gene>
    <name evidence="2" type="ORF">TRICI_006736</name>
</gene>
<feature type="compositionally biased region" description="Polar residues" evidence="1">
    <location>
        <begin position="35"/>
        <end position="46"/>
    </location>
</feature>
<feature type="region of interest" description="Disordered" evidence="1">
    <location>
        <begin position="267"/>
        <end position="289"/>
    </location>
</feature>
<protein>
    <recommendedName>
        <fullName evidence="4">BCAS3 domain-containing protein</fullName>
    </recommendedName>
</protein>
<comment type="caution">
    <text evidence="2">The sequence shown here is derived from an EMBL/GenBank/DDBJ whole genome shotgun (WGS) entry which is preliminary data.</text>
</comment>
<dbReference type="InterPro" id="IPR036322">
    <property type="entry name" value="WD40_repeat_dom_sf"/>
</dbReference>
<name>A0A642UE22_9ASCO</name>